<evidence type="ECO:0000256" key="1">
    <source>
        <dbReference type="ARBA" id="ARBA00004651"/>
    </source>
</evidence>
<keyword evidence="5 7" id="KW-1133">Transmembrane helix</keyword>
<evidence type="ECO:0000256" key="7">
    <source>
        <dbReference type="SAM" id="Phobius"/>
    </source>
</evidence>
<feature type="transmembrane region" description="Helical" evidence="7">
    <location>
        <begin position="111"/>
        <end position="137"/>
    </location>
</feature>
<dbReference type="Gene3D" id="1.10.3720.10">
    <property type="entry name" value="MetI-like"/>
    <property type="match status" value="1"/>
</dbReference>
<dbReference type="PANTHER" id="PTHR30465">
    <property type="entry name" value="INNER MEMBRANE ABC TRANSPORTER"/>
    <property type="match status" value="1"/>
</dbReference>
<evidence type="ECO:0000313" key="9">
    <source>
        <dbReference type="EMBL" id="MPN51068.1"/>
    </source>
</evidence>
<keyword evidence="3" id="KW-1003">Cell membrane</keyword>
<dbReference type="AlphaFoldDB" id="A0A645IIE2"/>
<evidence type="ECO:0000256" key="6">
    <source>
        <dbReference type="ARBA" id="ARBA00023136"/>
    </source>
</evidence>
<gene>
    <name evidence="9" type="primary">dppB_58</name>
    <name evidence="9" type="ORF">SDC9_198709</name>
</gene>
<dbReference type="GO" id="GO:0055085">
    <property type="term" value="P:transmembrane transport"/>
    <property type="evidence" value="ECO:0007669"/>
    <property type="project" value="InterPro"/>
</dbReference>
<evidence type="ECO:0000256" key="3">
    <source>
        <dbReference type="ARBA" id="ARBA00022475"/>
    </source>
</evidence>
<dbReference type="GO" id="GO:0005886">
    <property type="term" value="C:plasma membrane"/>
    <property type="evidence" value="ECO:0007669"/>
    <property type="project" value="UniProtKB-SubCell"/>
</dbReference>
<keyword evidence="6 7" id="KW-0472">Membrane</keyword>
<accession>A0A645IIE2</accession>
<feature type="transmembrane region" description="Helical" evidence="7">
    <location>
        <begin position="72"/>
        <end position="91"/>
    </location>
</feature>
<evidence type="ECO:0000259" key="8">
    <source>
        <dbReference type="PROSITE" id="PS50928"/>
    </source>
</evidence>
<dbReference type="PANTHER" id="PTHR30465:SF0">
    <property type="entry name" value="OLIGOPEPTIDE TRANSPORT SYSTEM PERMEASE PROTEIN APPB"/>
    <property type="match status" value="1"/>
</dbReference>
<protein>
    <submittedName>
        <fullName evidence="9">Dipeptide transport system permease protein DppB</fullName>
    </submittedName>
</protein>
<dbReference type="PROSITE" id="PS51257">
    <property type="entry name" value="PROKAR_LIPOPROTEIN"/>
    <property type="match status" value="1"/>
</dbReference>
<comment type="subcellular location">
    <subcellularLocation>
        <location evidence="1">Cell membrane</location>
        <topology evidence="1">Multi-pass membrane protein</topology>
    </subcellularLocation>
</comment>
<dbReference type="EMBL" id="VSSQ01115780">
    <property type="protein sequence ID" value="MPN51068.1"/>
    <property type="molecule type" value="Genomic_DNA"/>
</dbReference>
<organism evidence="9">
    <name type="scientific">bioreactor metagenome</name>
    <dbReference type="NCBI Taxonomy" id="1076179"/>
    <lineage>
        <taxon>unclassified sequences</taxon>
        <taxon>metagenomes</taxon>
        <taxon>ecological metagenomes</taxon>
    </lineage>
</organism>
<dbReference type="PROSITE" id="PS50928">
    <property type="entry name" value="ABC_TM1"/>
    <property type="match status" value="1"/>
</dbReference>
<dbReference type="Pfam" id="PF00528">
    <property type="entry name" value="BPD_transp_1"/>
    <property type="match status" value="1"/>
</dbReference>
<feature type="domain" description="ABC transmembrane type-1" evidence="8">
    <location>
        <begin position="1"/>
        <end position="130"/>
    </location>
</feature>
<dbReference type="InterPro" id="IPR035906">
    <property type="entry name" value="MetI-like_sf"/>
</dbReference>
<sequence>MLFNKNNPASWILPLVSMSLGCTAGYAMWMRRYMVDELNKDYIRLARAKGLTSTVIMFKHVMRNAFIPMAQYLPSSLLLTISGSLYIESLYSIPGMGGLLVDAIQRQDNPLVQALVLIFAVISILGLFLGDIMMAIVDPRIKLEKKEGAR</sequence>
<reference evidence="9" key="1">
    <citation type="submission" date="2019-08" db="EMBL/GenBank/DDBJ databases">
        <authorList>
            <person name="Kucharzyk K."/>
            <person name="Murdoch R.W."/>
            <person name="Higgins S."/>
            <person name="Loffler F."/>
        </authorList>
    </citation>
    <scope>NUCLEOTIDE SEQUENCE</scope>
</reference>
<comment type="caution">
    <text evidence="9">The sequence shown here is derived from an EMBL/GenBank/DDBJ whole genome shotgun (WGS) entry which is preliminary data.</text>
</comment>
<keyword evidence="4 7" id="KW-0812">Transmembrane</keyword>
<evidence type="ECO:0000256" key="2">
    <source>
        <dbReference type="ARBA" id="ARBA00022448"/>
    </source>
</evidence>
<evidence type="ECO:0000256" key="5">
    <source>
        <dbReference type="ARBA" id="ARBA00022989"/>
    </source>
</evidence>
<dbReference type="CDD" id="cd06261">
    <property type="entry name" value="TM_PBP2"/>
    <property type="match status" value="1"/>
</dbReference>
<keyword evidence="2" id="KW-0813">Transport</keyword>
<dbReference type="InterPro" id="IPR000515">
    <property type="entry name" value="MetI-like"/>
</dbReference>
<dbReference type="SUPFAM" id="SSF161098">
    <property type="entry name" value="MetI-like"/>
    <property type="match status" value="1"/>
</dbReference>
<name>A0A645IIE2_9ZZZZ</name>
<proteinExistence type="predicted"/>
<evidence type="ECO:0000256" key="4">
    <source>
        <dbReference type="ARBA" id="ARBA00022692"/>
    </source>
</evidence>
<feature type="transmembrane region" description="Helical" evidence="7">
    <location>
        <begin position="12"/>
        <end position="30"/>
    </location>
</feature>